<dbReference type="GO" id="GO:0031297">
    <property type="term" value="P:replication fork processing"/>
    <property type="evidence" value="ECO:0007669"/>
    <property type="project" value="TreeGrafter"/>
</dbReference>
<dbReference type="GO" id="GO:0005634">
    <property type="term" value="C:nucleus"/>
    <property type="evidence" value="ECO:0007669"/>
    <property type="project" value="TreeGrafter"/>
</dbReference>
<evidence type="ECO:0000259" key="3">
    <source>
        <dbReference type="Pfam" id="PF17906"/>
    </source>
</evidence>
<evidence type="ECO:0000313" key="5">
    <source>
        <dbReference type="Proteomes" id="UP000271162"/>
    </source>
</evidence>
<dbReference type="GO" id="GO:0046975">
    <property type="term" value="F:histone H3K36 methyltransferase activity"/>
    <property type="evidence" value="ECO:0007669"/>
    <property type="project" value="TreeGrafter"/>
</dbReference>
<dbReference type="AlphaFoldDB" id="A0A0N4YFS4"/>
<evidence type="ECO:0000256" key="1">
    <source>
        <dbReference type="SAM" id="MobiDB-lite"/>
    </source>
</evidence>
<evidence type="ECO:0000313" key="6">
    <source>
        <dbReference type="WBParaSite" id="NBR_0001561901-mRNA-1"/>
    </source>
</evidence>
<keyword evidence="2" id="KW-0732">Signal</keyword>
<dbReference type="InterPro" id="IPR052709">
    <property type="entry name" value="Transposase-MT_Hybrid"/>
</dbReference>
<dbReference type="GO" id="GO:0000729">
    <property type="term" value="P:DNA double-strand break processing"/>
    <property type="evidence" value="ECO:0007669"/>
    <property type="project" value="TreeGrafter"/>
</dbReference>
<dbReference type="Proteomes" id="UP000271162">
    <property type="component" value="Unassembled WGS sequence"/>
</dbReference>
<dbReference type="GO" id="GO:0042800">
    <property type="term" value="F:histone H3K4 methyltransferase activity"/>
    <property type="evidence" value="ECO:0007669"/>
    <property type="project" value="TreeGrafter"/>
</dbReference>
<reference evidence="6" key="1">
    <citation type="submission" date="2017-02" db="UniProtKB">
        <authorList>
            <consortium name="WormBaseParasite"/>
        </authorList>
    </citation>
    <scope>IDENTIFICATION</scope>
</reference>
<dbReference type="GO" id="GO:0035861">
    <property type="term" value="C:site of double-strand break"/>
    <property type="evidence" value="ECO:0007669"/>
    <property type="project" value="TreeGrafter"/>
</dbReference>
<dbReference type="GO" id="GO:0044547">
    <property type="term" value="F:DNA topoisomerase binding"/>
    <property type="evidence" value="ECO:0007669"/>
    <property type="project" value="TreeGrafter"/>
</dbReference>
<feature type="domain" description="Mos1 transposase HTH" evidence="3">
    <location>
        <begin position="107"/>
        <end position="151"/>
    </location>
</feature>
<feature type="signal peptide" evidence="2">
    <location>
        <begin position="1"/>
        <end position="32"/>
    </location>
</feature>
<dbReference type="GO" id="GO:0000014">
    <property type="term" value="F:single-stranded DNA endodeoxyribonuclease activity"/>
    <property type="evidence" value="ECO:0007669"/>
    <property type="project" value="TreeGrafter"/>
</dbReference>
<dbReference type="GO" id="GO:0003697">
    <property type="term" value="F:single-stranded DNA binding"/>
    <property type="evidence" value="ECO:0007669"/>
    <property type="project" value="TreeGrafter"/>
</dbReference>
<dbReference type="STRING" id="27835.A0A0N4YFS4"/>
<name>A0A0N4YFS4_NIPBR</name>
<evidence type="ECO:0000313" key="4">
    <source>
        <dbReference type="EMBL" id="VDL79214.1"/>
    </source>
</evidence>
<gene>
    <name evidence="4" type="ORF">NBR_LOCUS15620</name>
</gene>
<dbReference type="WBParaSite" id="NBR_0001561901-mRNA-1">
    <property type="protein sequence ID" value="NBR_0001561901-mRNA-1"/>
    <property type="gene ID" value="NBR_0001561901"/>
</dbReference>
<dbReference type="Gene3D" id="1.10.10.1450">
    <property type="match status" value="1"/>
</dbReference>
<dbReference type="GO" id="GO:0015074">
    <property type="term" value="P:DNA integration"/>
    <property type="evidence" value="ECO:0007669"/>
    <property type="project" value="TreeGrafter"/>
</dbReference>
<dbReference type="GO" id="GO:0044774">
    <property type="term" value="P:mitotic DNA integrity checkpoint signaling"/>
    <property type="evidence" value="ECO:0007669"/>
    <property type="project" value="TreeGrafter"/>
</dbReference>
<accession>A0A0N4YFS4</accession>
<feature type="region of interest" description="Disordered" evidence="1">
    <location>
        <begin position="43"/>
        <end position="64"/>
    </location>
</feature>
<dbReference type="PANTHER" id="PTHR46060:SF2">
    <property type="entry name" value="HISTONE-LYSINE N-METHYLTRANSFERASE SETMAR"/>
    <property type="match status" value="1"/>
</dbReference>
<feature type="chain" id="PRO_5043125622" evidence="2">
    <location>
        <begin position="33"/>
        <end position="356"/>
    </location>
</feature>
<protein>
    <submittedName>
        <fullName evidence="6">HTH_48 domain-containing protein</fullName>
    </submittedName>
</protein>
<dbReference type="GO" id="GO:0003690">
    <property type="term" value="F:double-stranded DNA binding"/>
    <property type="evidence" value="ECO:0007669"/>
    <property type="project" value="TreeGrafter"/>
</dbReference>
<dbReference type="EMBL" id="UYSL01021817">
    <property type="protein sequence ID" value="VDL79214.1"/>
    <property type="molecule type" value="Genomic_DNA"/>
</dbReference>
<keyword evidence="5" id="KW-1185">Reference proteome</keyword>
<reference evidence="4 5" key="2">
    <citation type="submission" date="2018-11" db="EMBL/GenBank/DDBJ databases">
        <authorList>
            <consortium name="Pathogen Informatics"/>
        </authorList>
    </citation>
    <scope>NUCLEOTIDE SEQUENCE [LARGE SCALE GENOMIC DNA]</scope>
</reference>
<organism evidence="6">
    <name type="scientific">Nippostrongylus brasiliensis</name>
    <name type="common">Rat hookworm</name>
    <dbReference type="NCBI Taxonomy" id="27835"/>
    <lineage>
        <taxon>Eukaryota</taxon>
        <taxon>Metazoa</taxon>
        <taxon>Ecdysozoa</taxon>
        <taxon>Nematoda</taxon>
        <taxon>Chromadorea</taxon>
        <taxon>Rhabditida</taxon>
        <taxon>Rhabditina</taxon>
        <taxon>Rhabditomorpha</taxon>
        <taxon>Strongyloidea</taxon>
        <taxon>Heligmosomidae</taxon>
        <taxon>Nippostrongylus</taxon>
    </lineage>
</organism>
<dbReference type="PANTHER" id="PTHR46060">
    <property type="entry name" value="MARINER MOS1 TRANSPOSASE-LIKE PROTEIN"/>
    <property type="match status" value="1"/>
</dbReference>
<dbReference type="Pfam" id="PF17906">
    <property type="entry name" value="HTH_48"/>
    <property type="match status" value="1"/>
</dbReference>
<sequence length="356" mass="39930">MRINRPSQIWMIRREAMVTLYWIAAIITLASAGQISVDEIGDSEGQIPINDQTEDSGRGGSFGAAAKDTASAAAKDTASAAASVTYKRKNGQTIQHTKMDSGELRVRICIWYDFKLGKTAAESRRDLCSVFGEQALSERQVRNWFLRFRDGYDSLEEEDHERRPVSVNSSVLMKAIEQDPRQTTRELSAQFGTLARLFTRYLLECEVHASNLEKLAALGYCRASVARKASTLNKCRSELYKRFKTVITSFYNNVLISHHITDASASHVTEASAELIMRTLEWDDMGVNINDRQSHHLRFADDIALITPYFTQAEHMLTDFDGACGEIGLLLNLTKTMFMRNGYVSDAPFSLNGTNI</sequence>
<proteinExistence type="predicted"/>
<evidence type="ECO:0000256" key="2">
    <source>
        <dbReference type="SAM" id="SignalP"/>
    </source>
</evidence>
<dbReference type="GO" id="GO:0006303">
    <property type="term" value="P:double-strand break repair via nonhomologous end joining"/>
    <property type="evidence" value="ECO:0007669"/>
    <property type="project" value="TreeGrafter"/>
</dbReference>
<dbReference type="GO" id="GO:0000793">
    <property type="term" value="C:condensed chromosome"/>
    <property type="evidence" value="ECO:0007669"/>
    <property type="project" value="TreeGrafter"/>
</dbReference>
<dbReference type="InterPro" id="IPR041426">
    <property type="entry name" value="Mos1_HTH"/>
</dbReference>